<dbReference type="Pfam" id="PF11967">
    <property type="entry name" value="RecO_N"/>
    <property type="match status" value="1"/>
</dbReference>
<dbReference type="HAMAP" id="MF_00201">
    <property type="entry name" value="RecO"/>
    <property type="match status" value="1"/>
</dbReference>
<dbReference type="PANTHER" id="PTHR33991">
    <property type="entry name" value="DNA REPAIR PROTEIN RECO"/>
    <property type="match status" value="1"/>
</dbReference>
<evidence type="ECO:0000256" key="4">
    <source>
        <dbReference type="ARBA" id="ARBA00022763"/>
    </source>
</evidence>
<dbReference type="RefSeq" id="WP_086744017.1">
    <property type="nucleotide sequence ID" value="NZ_MWPV01000002.1"/>
</dbReference>
<evidence type="ECO:0000256" key="8">
    <source>
        <dbReference type="HAMAP-Rule" id="MF_00201"/>
    </source>
</evidence>
<dbReference type="EMBL" id="MWPV01000002">
    <property type="protein sequence ID" value="OUL58711.1"/>
    <property type="molecule type" value="Genomic_DNA"/>
</dbReference>
<keyword evidence="11" id="KW-1185">Reference proteome</keyword>
<evidence type="ECO:0000256" key="6">
    <source>
        <dbReference type="ARBA" id="ARBA00023204"/>
    </source>
</evidence>
<comment type="similarity">
    <text evidence="2 8">Belongs to the RecO family.</text>
</comment>
<feature type="domain" description="DNA replication/recombination mediator RecO N-terminal" evidence="9">
    <location>
        <begin position="6"/>
        <end position="77"/>
    </location>
</feature>
<organism evidence="10 11">
    <name type="scientific">Pseudoalteromonas ulvae</name>
    <dbReference type="NCBI Taxonomy" id="107327"/>
    <lineage>
        <taxon>Bacteria</taxon>
        <taxon>Pseudomonadati</taxon>
        <taxon>Pseudomonadota</taxon>
        <taxon>Gammaproteobacteria</taxon>
        <taxon>Alteromonadales</taxon>
        <taxon>Pseudoalteromonadaceae</taxon>
        <taxon>Pseudoalteromonas</taxon>
    </lineage>
</organism>
<dbReference type="NCBIfam" id="TIGR00613">
    <property type="entry name" value="reco"/>
    <property type="match status" value="1"/>
</dbReference>
<keyword evidence="4 8" id="KW-0227">DNA damage</keyword>
<dbReference type="InterPro" id="IPR042242">
    <property type="entry name" value="RecO_C"/>
</dbReference>
<dbReference type="SUPFAM" id="SSF50249">
    <property type="entry name" value="Nucleic acid-binding proteins"/>
    <property type="match status" value="1"/>
</dbReference>
<dbReference type="InterPro" id="IPR022572">
    <property type="entry name" value="DNA_rep/recomb_RecO_N"/>
</dbReference>
<dbReference type="InterPro" id="IPR003717">
    <property type="entry name" value="RecO"/>
</dbReference>
<name>A0A244CSZ0_PSEDV</name>
<proteinExistence type="inferred from homology"/>
<dbReference type="Gene3D" id="1.20.1440.120">
    <property type="entry name" value="Recombination protein O, C-terminal domain"/>
    <property type="match status" value="1"/>
</dbReference>
<evidence type="ECO:0000256" key="2">
    <source>
        <dbReference type="ARBA" id="ARBA00007452"/>
    </source>
</evidence>
<evidence type="ECO:0000256" key="5">
    <source>
        <dbReference type="ARBA" id="ARBA00023172"/>
    </source>
</evidence>
<sequence>MNHTFYHAYLMHRRPYSDSQVMLDMLVENVGQIRLLARLKGKQAIKHSAQLQPFQALLISFSGQGDLKYLNQFELATQPTPLKGKALYCGFYLNELSNRIIPINEPIDLAFELYQQHLRLLCQSDHYEPTLRSYEYQLLELLGYGVDFNYDAQGEPIDCDALYLYVDEQGWCKQTTSHSGFRGEQLVAFSQLDFTEPQTRLLAKQFARYLLKPLLGERELKSRELFLPR</sequence>
<dbReference type="GO" id="GO:0043590">
    <property type="term" value="C:bacterial nucleoid"/>
    <property type="evidence" value="ECO:0007669"/>
    <property type="project" value="TreeGrafter"/>
</dbReference>
<dbReference type="Pfam" id="PF02565">
    <property type="entry name" value="RecO_C"/>
    <property type="match status" value="1"/>
</dbReference>
<evidence type="ECO:0000256" key="7">
    <source>
        <dbReference type="ARBA" id="ARBA00033409"/>
    </source>
</evidence>
<evidence type="ECO:0000259" key="9">
    <source>
        <dbReference type="Pfam" id="PF11967"/>
    </source>
</evidence>
<gene>
    <name evidence="8" type="primary">recO</name>
    <name evidence="10" type="ORF">B1199_09935</name>
</gene>
<dbReference type="InterPro" id="IPR012340">
    <property type="entry name" value="NA-bd_OB-fold"/>
</dbReference>
<dbReference type="GO" id="GO:0006302">
    <property type="term" value="P:double-strand break repair"/>
    <property type="evidence" value="ECO:0007669"/>
    <property type="project" value="TreeGrafter"/>
</dbReference>
<dbReference type="AlphaFoldDB" id="A0A244CSZ0"/>
<dbReference type="PANTHER" id="PTHR33991:SF1">
    <property type="entry name" value="DNA REPAIR PROTEIN RECO"/>
    <property type="match status" value="1"/>
</dbReference>
<dbReference type="OrthoDB" id="9804792at2"/>
<dbReference type="InterPro" id="IPR037278">
    <property type="entry name" value="ARFGAP/RecO"/>
</dbReference>
<protein>
    <recommendedName>
        <fullName evidence="3 8">DNA repair protein RecO</fullName>
    </recommendedName>
    <alternativeName>
        <fullName evidence="7 8">Recombination protein O</fullName>
    </alternativeName>
</protein>
<reference evidence="10 11" key="1">
    <citation type="submission" date="2017-02" db="EMBL/GenBank/DDBJ databases">
        <title>Pseudoalteromonas ulvae TC14 Genome.</title>
        <authorList>
            <person name="Molmeret M."/>
        </authorList>
    </citation>
    <scope>NUCLEOTIDE SEQUENCE [LARGE SCALE GENOMIC DNA]</scope>
    <source>
        <strain evidence="10">TC14</strain>
    </source>
</reference>
<evidence type="ECO:0000256" key="1">
    <source>
        <dbReference type="ARBA" id="ARBA00003065"/>
    </source>
</evidence>
<evidence type="ECO:0000256" key="3">
    <source>
        <dbReference type="ARBA" id="ARBA00021310"/>
    </source>
</evidence>
<keyword evidence="6 8" id="KW-0234">DNA repair</keyword>
<evidence type="ECO:0000313" key="11">
    <source>
        <dbReference type="Proteomes" id="UP000194841"/>
    </source>
</evidence>
<dbReference type="Proteomes" id="UP000194841">
    <property type="component" value="Unassembled WGS sequence"/>
</dbReference>
<comment type="function">
    <text evidence="1 8">Involved in DNA repair and RecF pathway recombination.</text>
</comment>
<evidence type="ECO:0000313" key="10">
    <source>
        <dbReference type="EMBL" id="OUL58711.1"/>
    </source>
</evidence>
<keyword evidence="5 8" id="KW-0233">DNA recombination</keyword>
<accession>A0A244CSZ0</accession>
<dbReference type="SUPFAM" id="SSF57863">
    <property type="entry name" value="ArfGap/RecO-like zinc finger"/>
    <property type="match status" value="1"/>
</dbReference>
<comment type="caution">
    <text evidence="10">The sequence shown here is derived from an EMBL/GenBank/DDBJ whole genome shotgun (WGS) entry which is preliminary data.</text>
</comment>
<dbReference type="GO" id="GO:0006310">
    <property type="term" value="P:DNA recombination"/>
    <property type="evidence" value="ECO:0007669"/>
    <property type="project" value="UniProtKB-UniRule"/>
</dbReference>
<dbReference type="Gene3D" id="2.40.50.140">
    <property type="entry name" value="Nucleic acid-binding proteins"/>
    <property type="match status" value="1"/>
</dbReference>